<dbReference type="Gene3D" id="1.10.357.10">
    <property type="entry name" value="Tetracycline Repressor, domain 2"/>
    <property type="match status" value="1"/>
</dbReference>
<name>Q8FSJ4_COREF</name>
<keyword evidence="1" id="KW-0805">Transcription regulation</keyword>
<keyword evidence="2 4" id="KW-0238">DNA-binding</keyword>
<dbReference type="KEGG" id="cef:CE0397"/>
<keyword evidence="7" id="KW-1185">Reference proteome</keyword>
<dbReference type="PROSITE" id="PS50977">
    <property type="entry name" value="HTH_TETR_2"/>
    <property type="match status" value="1"/>
</dbReference>
<evidence type="ECO:0000313" key="7">
    <source>
        <dbReference type="Proteomes" id="UP000001409"/>
    </source>
</evidence>
<evidence type="ECO:0000256" key="2">
    <source>
        <dbReference type="ARBA" id="ARBA00023125"/>
    </source>
</evidence>
<dbReference type="HOGENOM" id="CLU_069356_2_3_11"/>
<dbReference type="GO" id="GO:0003700">
    <property type="term" value="F:DNA-binding transcription factor activity"/>
    <property type="evidence" value="ECO:0007669"/>
    <property type="project" value="TreeGrafter"/>
</dbReference>
<dbReference type="SUPFAM" id="SSF46689">
    <property type="entry name" value="Homeodomain-like"/>
    <property type="match status" value="1"/>
</dbReference>
<organism evidence="6 7">
    <name type="scientific">Corynebacterium efficiens (strain DSM 44549 / YS-314 / AJ 12310 / JCM 11189 / NBRC 100395)</name>
    <dbReference type="NCBI Taxonomy" id="196164"/>
    <lineage>
        <taxon>Bacteria</taxon>
        <taxon>Bacillati</taxon>
        <taxon>Actinomycetota</taxon>
        <taxon>Actinomycetes</taxon>
        <taxon>Mycobacteriales</taxon>
        <taxon>Corynebacteriaceae</taxon>
        <taxon>Corynebacterium</taxon>
    </lineage>
</organism>
<dbReference type="EMBL" id="BA000035">
    <property type="protein sequence ID" value="BAC17207.1"/>
    <property type="molecule type" value="Genomic_DNA"/>
</dbReference>
<dbReference type="InterPro" id="IPR050109">
    <property type="entry name" value="HTH-type_TetR-like_transc_reg"/>
</dbReference>
<dbReference type="eggNOG" id="COG1309">
    <property type="taxonomic scope" value="Bacteria"/>
</dbReference>
<evidence type="ECO:0000313" key="6">
    <source>
        <dbReference type="EMBL" id="BAC17207.1"/>
    </source>
</evidence>
<evidence type="ECO:0000259" key="5">
    <source>
        <dbReference type="PROSITE" id="PS50977"/>
    </source>
</evidence>
<dbReference type="STRING" id="196164.gene:10740795"/>
<dbReference type="AlphaFoldDB" id="Q8FSJ4"/>
<feature type="DNA-binding region" description="H-T-H motif" evidence="4">
    <location>
        <begin position="50"/>
        <end position="69"/>
    </location>
</feature>
<evidence type="ECO:0000256" key="3">
    <source>
        <dbReference type="ARBA" id="ARBA00023163"/>
    </source>
</evidence>
<reference evidence="6 7" key="1">
    <citation type="journal article" date="2003" name="Genome Res.">
        <title>Comparative complete genome sequence analysis of the amino acid replacements responsible for the thermostability of Corynebacterium efficiens.</title>
        <authorList>
            <person name="Nishio Y."/>
            <person name="Nakamura Y."/>
            <person name="Kawarabayasi Y."/>
            <person name="Usuda Y."/>
            <person name="Kimura E."/>
            <person name="Sugimoto S."/>
            <person name="Matsui K."/>
            <person name="Yamagishi A."/>
            <person name="Kikuchi H."/>
            <person name="Ikeo K."/>
            <person name="Gojobori T."/>
        </authorList>
    </citation>
    <scope>NUCLEOTIDE SEQUENCE [LARGE SCALE GENOMIC DNA]</scope>
    <source>
        <strain evidence="7">DSM 44549 / YS-314 / AJ 12310 / JCM 11189 / NBRC 100395</strain>
    </source>
</reference>
<keyword evidence="3" id="KW-0804">Transcription</keyword>
<sequence length="229" mass="25658">MHSVQVCTRFTDVISAEQPSLREMKRRQTLEAIEDHATSLVLERGFDDVTVDDICAGAGISKRTFFNYVESKEVAVVGPGPRVPTEDERQAFLDTEHPDLLRAALDQMVCLFGDHDGTGPGLTDEIRRRRRCIRADHPTLAMQHFARIHEARAALEELVAEYLRRWPDARRLADAPEVEAITIVGLLLTAVHQGSRAWHELDNAASADFADCCRKALNDIFLLKDGSNK</sequence>
<accession>Q8FSJ4</accession>
<protein>
    <recommendedName>
        <fullName evidence="5">HTH tetR-type domain-containing protein</fullName>
    </recommendedName>
</protein>
<feature type="domain" description="HTH tetR-type" evidence="5">
    <location>
        <begin position="27"/>
        <end position="87"/>
    </location>
</feature>
<dbReference type="GO" id="GO:0000976">
    <property type="term" value="F:transcription cis-regulatory region binding"/>
    <property type="evidence" value="ECO:0007669"/>
    <property type="project" value="TreeGrafter"/>
</dbReference>
<dbReference type="InterPro" id="IPR009057">
    <property type="entry name" value="Homeodomain-like_sf"/>
</dbReference>
<proteinExistence type="predicted"/>
<dbReference type="Pfam" id="PF00440">
    <property type="entry name" value="TetR_N"/>
    <property type="match status" value="1"/>
</dbReference>
<dbReference type="InterPro" id="IPR001647">
    <property type="entry name" value="HTH_TetR"/>
</dbReference>
<dbReference type="Proteomes" id="UP000001409">
    <property type="component" value="Chromosome"/>
</dbReference>
<evidence type="ECO:0000256" key="1">
    <source>
        <dbReference type="ARBA" id="ARBA00023015"/>
    </source>
</evidence>
<dbReference type="PANTHER" id="PTHR30055">
    <property type="entry name" value="HTH-TYPE TRANSCRIPTIONAL REGULATOR RUTR"/>
    <property type="match status" value="1"/>
</dbReference>
<evidence type="ECO:0000256" key="4">
    <source>
        <dbReference type="PROSITE-ProRule" id="PRU00335"/>
    </source>
</evidence>
<dbReference type="PANTHER" id="PTHR30055:SF238">
    <property type="entry name" value="MYCOFACTOCIN BIOSYNTHESIS TRANSCRIPTIONAL REGULATOR MFTR-RELATED"/>
    <property type="match status" value="1"/>
</dbReference>